<evidence type="ECO:0000313" key="1">
    <source>
        <dbReference type="EMBL" id="KXB91880.1"/>
    </source>
</evidence>
<organism evidence="1 2">
    <name type="scientific">Megasphaera hutchinsoni</name>
    <dbReference type="NCBI Taxonomy" id="1588748"/>
    <lineage>
        <taxon>Bacteria</taxon>
        <taxon>Bacillati</taxon>
        <taxon>Bacillota</taxon>
        <taxon>Negativicutes</taxon>
        <taxon>Veillonellales</taxon>
        <taxon>Veillonellaceae</taxon>
        <taxon>Megasphaera</taxon>
    </lineage>
</organism>
<reference evidence="2" key="1">
    <citation type="submission" date="2016-01" db="EMBL/GenBank/DDBJ databases">
        <authorList>
            <person name="Mitreva M."/>
            <person name="Pepin K.H."/>
            <person name="Mihindukulasuriya K.A."/>
            <person name="Fulton R."/>
            <person name="Fronick C."/>
            <person name="O'Laughlin M."/>
            <person name="Miner T."/>
            <person name="Herter B."/>
            <person name="Rosa B.A."/>
            <person name="Cordes M."/>
            <person name="Tomlinson C."/>
            <person name="Wollam A."/>
            <person name="Palsikar V.B."/>
            <person name="Mardis E.R."/>
            <person name="Wilson R.K."/>
        </authorList>
    </citation>
    <scope>NUCLEOTIDE SEQUENCE [LARGE SCALE GENOMIC DNA]</scope>
    <source>
        <strain evidence="2">KA00182</strain>
    </source>
</reference>
<protein>
    <submittedName>
        <fullName evidence="1">Uncharacterized protein</fullName>
    </submittedName>
</protein>
<gene>
    <name evidence="1" type="ORF">HMPREF3182_00614</name>
</gene>
<comment type="caution">
    <text evidence="1">The sequence shown here is derived from an EMBL/GenBank/DDBJ whole genome shotgun (WGS) entry which is preliminary data.</text>
</comment>
<proteinExistence type="predicted"/>
<dbReference type="AlphaFoldDB" id="A0A134CI25"/>
<accession>A0A134CI25</accession>
<dbReference type="EMBL" id="LSDT01000025">
    <property type="protein sequence ID" value="KXB91880.1"/>
    <property type="molecule type" value="Genomic_DNA"/>
</dbReference>
<evidence type="ECO:0000313" key="2">
    <source>
        <dbReference type="Proteomes" id="UP000070160"/>
    </source>
</evidence>
<dbReference type="PATRIC" id="fig|1588748.3.peg.583"/>
<dbReference type="Proteomes" id="UP000070160">
    <property type="component" value="Unassembled WGS sequence"/>
</dbReference>
<keyword evidence="2" id="KW-1185">Reference proteome</keyword>
<dbReference type="STRING" id="1588748.HMPREF3182_00614"/>
<name>A0A134CI25_9FIRM</name>
<sequence>MIQKMEVVTMTLSLFWSRYTLELRAQHMREVDEQYHYLIARERWNWFLTKIPESEQVRLLHGHNHGTEEWTCRVWLEHMVAWVKEHRSSAVYAAIIEKMAREKEKSMEALEKQVAYTLSEEELCYFQKAGYFQGVSSKEKIIPR</sequence>